<evidence type="ECO:0000313" key="2">
    <source>
        <dbReference type="WBParaSite" id="PDA_v2.g5084.t1"/>
    </source>
</evidence>
<organism evidence="1 2">
    <name type="scientific">Panagrolaimus davidi</name>
    <dbReference type="NCBI Taxonomy" id="227884"/>
    <lineage>
        <taxon>Eukaryota</taxon>
        <taxon>Metazoa</taxon>
        <taxon>Ecdysozoa</taxon>
        <taxon>Nematoda</taxon>
        <taxon>Chromadorea</taxon>
        <taxon>Rhabditida</taxon>
        <taxon>Tylenchina</taxon>
        <taxon>Panagrolaimomorpha</taxon>
        <taxon>Panagrolaimoidea</taxon>
        <taxon>Panagrolaimidae</taxon>
        <taxon>Panagrolaimus</taxon>
    </lineage>
</organism>
<keyword evidence="1" id="KW-1185">Reference proteome</keyword>
<dbReference type="Proteomes" id="UP000887578">
    <property type="component" value="Unplaced"/>
</dbReference>
<sequence length="305" mass="35172">MPEATENAIDEIAKWLFDESFVKYRIIPMCERNYFFITVIGKQTFPITFLDPSEGLPVNKTFIVSRCNERIVYGDTPDVERHEIIAVEKKCHQNKLIVTVDMENFIKIKHEAIIFPQLEAFALNLSVKHPEMKIPVIGILNGISVICLRKDGGYKFLDSWNGVYGKELAISFDEEKPKFFEDAFRALLLKPTFGVYDLMKILSMSPDNIKIDEKWKFTITKDSNNPILLEFDTFEGTTKLSTPAFLMAMIIRQHLKAIKTVIGEKPTEIGICILDDFNENKKIRVENQLKESCEMLKIECKFVKV</sequence>
<dbReference type="AlphaFoldDB" id="A0A914QP05"/>
<dbReference type="WBParaSite" id="PDA_v2.g5084.t1">
    <property type="protein sequence ID" value="PDA_v2.g5084.t1"/>
    <property type="gene ID" value="PDA_v2.g5084"/>
</dbReference>
<evidence type="ECO:0000313" key="1">
    <source>
        <dbReference type="Proteomes" id="UP000887578"/>
    </source>
</evidence>
<name>A0A914QP05_9BILA</name>
<protein>
    <submittedName>
        <fullName evidence="2">Uncharacterized protein</fullName>
    </submittedName>
</protein>
<proteinExistence type="predicted"/>
<accession>A0A914QP05</accession>
<reference evidence="2" key="1">
    <citation type="submission" date="2022-11" db="UniProtKB">
        <authorList>
            <consortium name="WormBaseParasite"/>
        </authorList>
    </citation>
    <scope>IDENTIFICATION</scope>
</reference>